<comment type="caution">
    <text evidence="1">The sequence shown here is derived from an EMBL/GenBank/DDBJ whole genome shotgun (WGS) entry which is preliminary data.</text>
</comment>
<evidence type="ECO:0000313" key="2">
    <source>
        <dbReference type="Proteomes" id="UP000305939"/>
    </source>
</evidence>
<reference evidence="1 2" key="1">
    <citation type="submission" date="2019-04" db="EMBL/GenBank/DDBJ databases">
        <title>Draft genome sequence of Robertkochia marina CC-AMO-30D.</title>
        <authorList>
            <person name="Hameed A."/>
            <person name="Lin S.-Y."/>
            <person name="Shahina M."/>
            <person name="Lai W.-A."/>
            <person name="Young C.-C."/>
        </authorList>
    </citation>
    <scope>NUCLEOTIDE SEQUENCE [LARGE SCALE GENOMIC DNA]</scope>
    <source>
        <strain evidence="1 2">CC-AMO-30D</strain>
    </source>
</reference>
<evidence type="ECO:0000313" key="1">
    <source>
        <dbReference type="EMBL" id="THD65867.1"/>
    </source>
</evidence>
<proteinExistence type="predicted"/>
<dbReference type="OrthoDB" id="1999918at2"/>
<dbReference type="EMBL" id="SSMC01000004">
    <property type="protein sequence ID" value="THD65867.1"/>
    <property type="molecule type" value="Genomic_DNA"/>
</dbReference>
<dbReference type="SUPFAM" id="SSF56399">
    <property type="entry name" value="ADP-ribosylation"/>
    <property type="match status" value="1"/>
</dbReference>
<protein>
    <submittedName>
        <fullName evidence="1">Uncharacterized protein</fullName>
    </submittedName>
</protein>
<dbReference type="RefSeq" id="WP_136337150.1">
    <property type="nucleotide sequence ID" value="NZ_QXMP01000016.1"/>
</dbReference>
<gene>
    <name evidence="1" type="ORF">E7Z59_14905</name>
</gene>
<accession>A0A4S3LYK0</accession>
<name>A0A4S3LYK0_9FLAO</name>
<sequence>MINPEFSSRLDSIFAWPTLEVAQRFKEDYIPNGVIHRCIVKTGTAIEMCGDLLPPGIDLSNPNERVFKLQLEQTTRRARTYWTQRNKAILPELLIEGTVLVVSVIDDH</sequence>
<dbReference type="AlphaFoldDB" id="A0A4S3LYK0"/>
<dbReference type="Proteomes" id="UP000305939">
    <property type="component" value="Unassembled WGS sequence"/>
</dbReference>
<keyword evidence="2" id="KW-1185">Reference proteome</keyword>
<organism evidence="1 2">
    <name type="scientific">Robertkochia marina</name>
    <dbReference type="NCBI Taxonomy" id="1227945"/>
    <lineage>
        <taxon>Bacteria</taxon>
        <taxon>Pseudomonadati</taxon>
        <taxon>Bacteroidota</taxon>
        <taxon>Flavobacteriia</taxon>
        <taxon>Flavobacteriales</taxon>
        <taxon>Flavobacteriaceae</taxon>
        <taxon>Robertkochia</taxon>
    </lineage>
</organism>